<organism evidence="7 8">
    <name type="scientific">Rhizocola hellebori</name>
    <dbReference type="NCBI Taxonomy" id="1392758"/>
    <lineage>
        <taxon>Bacteria</taxon>
        <taxon>Bacillati</taxon>
        <taxon>Actinomycetota</taxon>
        <taxon>Actinomycetes</taxon>
        <taxon>Micromonosporales</taxon>
        <taxon>Micromonosporaceae</taxon>
        <taxon>Rhizocola</taxon>
    </lineage>
</organism>
<feature type="transmembrane region" description="Helical" evidence="6">
    <location>
        <begin position="84"/>
        <end position="106"/>
    </location>
</feature>
<sequence>MKRLAALLPKGTLLVGLGVGTLGAAAYAQLAVAGHTLPAQEMAALAVMWSIVAAVAPGLFLPLEQEVTRLVASRRAVGDPIGPVLSKGLIAVCLACCVLLVGAWATQDWVASLFFHGNRTMVWLTFAAIGVTAAAHATRGALAGLGRFGWYGSQLAIDGSIRLVGTAVVASSAMSGNVSAYAMLIALAPLVSVLCTLPPIVRSNTAGVALPWADLSGKLGQLTASAFLNQLMINVAVINAQLLAGPDDGPELATALLAAMILVRIPVFLFGAMHGALLAGATTAVAESDREGLRRLIRRALIAVTAMAGAAAVVLVPLGSFLAARLFNAPSVLTWLDFLLLCLGVVAYLWAFVFGQTSVALEQHGRQALCWMAGTVVLFAVCLLPLQVSLRVELGLVLGAFTTAALLGMGLRRSIQSAPTLTVLVPEAAAR</sequence>
<dbReference type="InterPro" id="IPR050833">
    <property type="entry name" value="Poly_Biosynth_Transport"/>
</dbReference>
<accession>A0A8J3VL14</accession>
<feature type="transmembrane region" description="Helical" evidence="6">
    <location>
        <begin position="394"/>
        <end position="411"/>
    </location>
</feature>
<keyword evidence="8" id="KW-1185">Reference proteome</keyword>
<dbReference type="PANTHER" id="PTHR30250">
    <property type="entry name" value="PST FAMILY PREDICTED COLANIC ACID TRANSPORTER"/>
    <property type="match status" value="1"/>
</dbReference>
<feature type="transmembrane region" description="Helical" evidence="6">
    <location>
        <begin position="368"/>
        <end position="388"/>
    </location>
</feature>
<comment type="subcellular location">
    <subcellularLocation>
        <location evidence="1">Cell membrane</location>
        <topology evidence="1">Multi-pass membrane protein</topology>
    </subcellularLocation>
</comment>
<feature type="transmembrane region" description="Helical" evidence="6">
    <location>
        <begin position="180"/>
        <end position="201"/>
    </location>
</feature>
<evidence type="ECO:0000256" key="3">
    <source>
        <dbReference type="ARBA" id="ARBA00022692"/>
    </source>
</evidence>
<comment type="caution">
    <text evidence="7">The sequence shown here is derived from an EMBL/GenBank/DDBJ whole genome shotgun (WGS) entry which is preliminary data.</text>
</comment>
<evidence type="ECO:0000256" key="5">
    <source>
        <dbReference type="ARBA" id="ARBA00023136"/>
    </source>
</evidence>
<proteinExistence type="predicted"/>
<dbReference type="GO" id="GO:0005886">
    <property type="term" value="C:plasma membrane"/>
    <property type="evidence" value="ECO:0007669"/>
    <property type="project" value="UniProtKB-SubCell"/>
</dbReference>
<feature type="transmembrane region" description="Helical" evidence="6">
    <location>
        <begin position="256"/>
        <end position="279"/>
    </location>
</feature>
<keyword evidence="2" id="KW-1003">Cell membrane</keyword>
<keyword evidence="4 6" id="KW-1133">Transmembrane helix</keyword>
<keyword evidence="5 6" id="KW-0472">Membrane</keyword>
<evidence type="ECO:0000256" key="2">
    <source>
        <dbReference type="ARBA" id="ARBA00022475"/>
    </source>
</evidence>
<dbReference type="RefSeq" id="WP_203913357.1">
    <property type="nucleotide sequence ID" value="NZ_BONY01000072.1"/>
</dbReference>
<dbReference type="EMBL" id="BONY01000072">
    <property type="protein sequence ID" value="GIH09628.1"/>
    <property type="molecule type" value="Genomic_DNA"/>
</dbReference>
<keyword evidence="3 6" id="KW-0812">Transmembrane</keyword>
<reference evidence="7" key="1">
    <citation type="submission" date="2021-01" db="EMBL/GenBank/DDBJ databases">
        <title>Whole genome shotgun sequence of Rhizocola hellebori NBRC 109834.</title>
        <authorList>
            <person name="Komaki H."/>
            <person name="Tamura T."/>
        </authorList>
    </citation>
    <scope>NUCLEOTIDE SEQUENCE</scope>
    <source>
        <strain evidence="7">NBRC 109834</strain>
    </source>
</reference>
<dbReference type="PANTHER" id="PTHR30250:SF11">
    <property type="entry name" value="O-ANTIGEN TRANSPORTER-RELATED"/>
    <property type="match status" value="1"/>
</dbReference>
<feature type="transmembrane region" description="Helical" evidence="6">
    <location>
        <begin position="300"/>
        <end position="323"/>
    </location>
</feature>
<gene>
    <name evidence="7" type="ORF">Rhe02_76950</name>
</gene>
<protein>
    <submittedName>
        <fullName evidence="7">Uncharacterized protein</fullName>
    </submittedName>
</protein>
<feature type="transmembrane region" description="Helical" evidence="6">
    <location>
        <begin position="43"/>
        <end position="63"/>
    </location>
</feature>
<name>A0A8J3VL14_9ACTN</name>
<evidence type="ECO:0000313" key="8">
    <source>
        <dbReference type="Proteomes" id="UP000612899"/>
    </source>
</evidence>
<feature type="transmembrane region" description="Helical" evidence="6">
    <location>
        <begin position="121"/>
        <end position="143"/>
    </location>
</feature>
<evidence type="ECO:0000256" key="4">
    <source>
        <dbReference type="ARBA" id="ARBA00022989"/>
    </source>
</evidence>
<evidence type="ECO:0000313" key="7">
    <source>
        <dbReference type="EMBL" id="GIH09628.1"/>
    </source>
</evidence>
<dbReference type="Proteomes" id="UP000612899">
    <property type="component" value="Unassembled WGS sequence"/>
</dbReference>
<evidence type="ECO:0000256" key="6">
    <source>
        <dbReference type="SAM" id="Phobius"/>
    </source>
</evidence>
<feature type="transmembrane region" description="Helical" evidence="6">
    <location>
        <begin position="335"/>
        <end position="356"/>
    </location>
</feature>
<dbReference type="AlphaFoldDB" id="A0A8J3VL14"/>
<evidence type="ECO:0000256" key="1">
    <source>
        <dbReference type="ARBA" id="ARBA00004651"/>
    </source>
</evidence>